<accession>A0ABR8DZN7</accession>
<organism evidence="1 2">
    <name type="scientific">Nostoc flagelliforme FACHB-838</name>
    <dbReference type="NCBI Taxonomy" id="2692904"/>
    <lineage>
        <taxon>Bacteria</taxon>
        <taxon>Bacillati</taxon>
        <taxon>Cyanobacteriota</taxon>
        <taxon>Cyanophyceae</taxon>
        <taxon>Nostocales</taxon>
        <taxon>Nostocaceae</taxon>
        <taxon>Nostoc</taxon>
    </lineage>
</organism>
<proteinExistence type="predicted"/>
<gene>
    <name evidence="1" type="ORF">H6G97_34855</name>
</gene>
<name>A0ABR8DZN7_9NOSO</name>
<reference evidence="1 2" key="1">
    <citation type="journal article" date="2020" name="ISME J.">
        <title>Comparative genomics reveals insights into cyanobacterial evolution and habitat adaptation.</title>
        <authorList>
            <person name="Chen M.Y."/>
            <person name="Teng W.K."/>
            <person name="Zhao L."/>
            <person name="Hu C.X."/>
            <person name="Zhou Y.K."/>
            <person name="Han B.P."/>
            <person name="Song L.R."/>
            <person name="Shu W.S."/>
        </authorList>
    </citation>
    <scope>NUCLEOTIDE SEQUENCE [LARGE SCALE GENOMIC DNA]</scope>
    <source>
        <strain evidence="1 2">FACHB-838</strain>
    </source>
</reference>
<keyword evidence="2" id="KW-1185">Reference proteome</keyword>
<dbReference type="Proteomes" id="UP000623440">
    <property type="component" value="Unassembled WGS sequence"/>
</dbReference>
<comment type="caution">
    <text evidence="1">The sequence shown here is derived from an EMBL/GenBank/DDBJ whole genome shotgun (WGS) entry which is preliminary data.</text>
</comment>
<sequence length="93" mass="10510">MLTDAAQSSLLPQSGTTSYFGCAQYKSVTIVDIAGILPHLQIFSRVITFIYRSNKKEYLLLSAAKLNFKVSSQTHTELTKQVQHEYEQKNIVK</sequence>
<evidence type="ECO:0000313" key="2">
    <source>
        <dbReference type="Proteomes" id="UP000623440"/>
    </source>
</evidence>
<dbReference type="EMBL" id="JACJSI010000159">
    <property type="protein sequence ID" value="MBD2534410.1"/>
    <property type="molecule type" value="Genomic_DNA"/>
</dbReference>
<protein>
    <submittedName>
        <fullName evidence="1">Uncharacterized protein</fullName>
    </submittedName>
</protein>
<evidence type="ECO:0000313" key="1">
    <source>
        <dbReference type="EMBL" id="MBD2534410.1"/>
    </source>
</evidence>